<evidence type="ECO:0000313" key="11">
    <source>
        <dbReference type="Proteomes" id="UP000887565"/>
    </source>
</evidence>
<keyword evidence="4 9" id="KW-1133">Transmembrane helix</keyword>
<feature type="domain" description="G-protein coupled receptors family 1 profile" evidence="10">
    <location>
        <begin position="1"/>
        <end position="163"/>
    </location>
</feature>
<keyword evidence="3 9" id="KW-0812">Transmembrane</keyword>
<evidence type="ECO:0000256" key="1">
    <source>
        <dbReference type="ARBA" id="ARBA00004651"/>
    </source>
</evidence>
<sequence length="264" mass="29390">MLLRKASSDPATEIASLRKCSSSEPRIRSITWTCRSAYLTVRQPQITVTKYVHSDQGPTTAKDEETNSNVNGALAAEENTRLMANHRQAPAVGRKISNKHVSVEKKTIRTVGLVIGCFLFCWTGYSSVLVYSSFVGPTKQTARLLTFFTWLGYSNSAINPFIYALCNRQYRKSFANLCRLITKGKRSSAVTQLTNNNQIYVNNNNNNTCYSHSFRSHGSICSALMMNHCYGNQDEKLRSGSLRVVANKISTVAVSNNNGTDFFV</sequence>
<dbReference type="GO" id="GO:0005886">
    <property type="term" value="C:plasma membrane"/>
    <property type="evidence" value="ECO:0007669"/>
    <property type="project" value="UniProtKB-SubCell"/>
</dbReference>
<dbReference type="Gene3D" id="1.20.1070.10">
    <property type="entry name" value="Rhodopsin 7-helix transmembrane proteins"/>
    <property type="match status" value="1"/>
</dbReference>
<dbReference type="Proteomes" id="UP000887565">
    <property type="component" value="Unplaced"/>
</dbReference>
<dbReference type="WBParaSite" id="nRc.2.0.1.t14499-RA">
    <property type="protein sequence ID" value="nRc.2.0.1.t14499-RA"/>
    <property type="gene ID" value="nRc.2.0.1.g14499"/>
</dbReference>
<evidence type="ECO:0000256" key="9">
    <source>
        <dbReference type="SAM" id="Phobius"/>
    </source>
</evidence>
<dbReference type="OMA" id="TRLMANH"/>
<evidence type="ECO:0000256" key="2">
    <source>
        <dbReference type="ARBA" id="ARBA00022475"/>
    </source>
</evidence>
<evidence type="ECO:0000256" key="5">
    <source>
        <dbReference type="ARBA" id="ARBA00023040"/>
    </source>
</evidence>
<dbReference type="Pfam" id="PF00001">
    <property type="entry name" value="7tm_1"/>
    <property type="match status" value="1"/>
</dbReference>
<name>A0A915IKV1_ROMCU</name>
<evidence type="ECO:0000256" key="4">
    <source>
        <dbReference type="ARBA" id="ARBA00022989"/>
    </source>
</evidence>
<keyword evidence="8" id="KW-0807">Transducer</keyword>
<dbReference type="AlphaFoldDB" id="A0A915IKV1"/>
<feature type="transmembrane region" description="Helical" evidence="9">
    <location>
        <begin position="144"/>
        <end position="166"/>
    </location>
</feature>
<reference evidence="12" key="1">
    <citation type="submission" date="2022-11" db="UniProtKB">
        <authorList>
            <consortium name="WormBaseParasite"/>
        </authorList>
    </citation>
    <scope>IDENTIFICATION</scope>
</reference>
<comment type="subcellular location">
    <subcellularLocation>
        <location evidence="1">Cell membrane</location>
        <topology evidence="1">Multi-pass membrane protein</topology>
    </subcellularLocation>
</comment>
<proteinExistence type="predicted"/>
<evidence type="ECO:0000313" key="12">
    <source>
        <dbReference type="WBParaSite" id="nRc.2.0.1.t14499-RA"/>
    </source>
</evidence>
<evidence type="ECO:0000256" key="8">
    <source>
        <dbReference type="ARBA" id="ARBA00023224"/>
    </source>
</evidence>
<evidence type="ECO:0000259" key="10">
    <source>
        <dbReference type="PROSITE" id="PS50262"/>
    </source>
</evidence>
<keyword evidence="2" id="KW-1003">Cell membrane</keyword>
<dbReference type="GO" id="GO:0004930">
    <property type="term" value="F:G protein-coupled receptor activity"/>
    <property type="evidence" value="ECO:0007669"/>
    <property type="project" value="UniProtKB-KW"/>
</dbReference>
<protein>
    <submittedName>
        <fullName evidence="12">G-protein coupled receptors family 1 profile domain-containing protein</fullName>
    </submittedName>
</protein>
<accession>A0A915IKV1</accession>
<dbReference type="PRINTS" id="PR00237">
    <property type="entry name" value="GPCRRHODOPSN"/>
</dbReference>
<keyword evidence="7" id="KW-0675">Receptor</keyword>
<feature type="transmembrane region" description="Helical" evidence="9">
    <location>
        <begin position="111"/>
        <end position="132"/>
    </location>
</feature>
<evidence type="ECO:0000256" key="3">
    <source>
        <dbReference type="ARBA" id="ARBA00022692"/>
    </source>
</evidence>
<dbReference type="SUPFAM" id="SSF81321">
    <property type="entry name" value="Family A G protein-coupled receptor-like"/>
    <property type="match status" value="1"/>
</dbReference>
<evidence type="ECO:0000256" key="6">
    <source>
        <dbReference type="ARBA" id="ARBA00023136"/>
    </source>
</evidence>
<dbReference type="InterPro" id="IPR000276">
    <property type="entry name" value="GPCR_Rhodpsn"/>
</dbReference>
<keyword evidence="5" id="KW-0297">G-protein coupled receptor</keyword>
<keyword evidence="6 9" id="KW-0472">Membrane</keyword>
<dbReference type="PANTHER" id="PTHR24248">
    <property type="entry name" value="ADRENERGIC RECEPTOR-RELATED G-PROTEIN COUPLED RECEPTOR"/>
    <property type="match status" value="1"/>
</dbReference>
<dbReference type="PROSITE" id="PS50262">
    <property type="entry name" value="G_PROTEIN_RECEP_F1_2"/>
    <property type="match status" value="1"/>
</dbReference>
<organism evidence="11 12">
    <name type="scientific">Romanomermis culicivorax</name>
    <name type="common">Nematode worm</name>
    <dbReference type="NCBI Taxonomy" id="13658"/>
    <lineage>
        <taxon>Eukaryota</taxon>
        <taxon>Metazoa</taxon>
        <taxon>Ecdysozoa</taxon>
        <taxon>Nematoda</taxon>
        <taxon>Enoplea</taxon>
        <taxon>Dorylaimia</taxon>
        <taxon>Mermithida</taxon>
        <taxon>Mermithoidea</taxon>
        <taxon>Mermithidae</taxon>
        <taxon>Romanomermis</taxon>
    </lineage>
</organism>
<dbReference type="InterPro" id="IPR017452">
    <property type="entry name" value="GPCR_Rhodpsn_7TM"/>
</dbReference>
<evidence type="ECO:0000256" key="7">
    <source>
        <dbReference type="ARBA" id="ARBA00023170"/>
    </source>
</evidence>
<keyword evidence="11" id="KW-1185">Reference proteome</keyword>